<protein>
    <submittedName>
        <fullName evidence="2">Putative divalent-cation tolerance protein CutA</fullName>
    </submittedName>
</protein>
<accession>A0A1S7LNS8</accession>
<dbReference type="InterPro" id="IPR015867">
    <property type="entry name" value="N-reg_PII/ATP_PRibTrfase_C"/>
</dbReference>
<proteinExistence type="inferred from homology"/>
<dbReference type="SUPFAM" id="SSF54913">
    <property type="entry name" value="GlnB-like"/>
    <property type="match status" value="1"/>
</dbReference>
<dbReference type="AlphaFoldDB" id="A0A1S7LNS8"/>
<gene>
    <name evidence="2" type="ORF">MAGMO_3707</name>
</gene>
<dbReference type="InterPro" id="IPR004323">
    <property type="entry name" value="Ion_tolerance_CutA"/>
</dbReference>
<organism evidence="2">
    <name type="scientific">Magnetococcus massalia (strain MO-1)</name>
    <dbReference type="NCBI Taxonomy" id="451514"/>
    <lineage>
        <taxon>Bacteria</taxon>
        <taxon>Pseudomonadati</taxon>
        <taxon>Pseudomonadota</taxon>
        <taxon>Magnetococcia</taxon>
        <taxon>Magnetococcales</taxon>
        <taxon>Magnetococcaceae</taxon>
        <taxon>Magnetococcus</taxon>
    </lineage>
</organism>
<dbReference type="Gene3D" id="3.30.70.120">
    <property type="match status" value="1"/>
</dbReference>
<dbReference type="EMBL" id="LO017727">
    <property type="protein sequence ID" value="CRH07839.1"/>
    <property type="molecule type" value="Genomic_DNA"/>
</dbReference>
<name>A0A1S7LNS8_MAGMO</name>
<sequence>MEQAPQGIVIWCSVPDEAQANRLAELLITEQLAACVHAMPAGVSTYRWQGKVERESEILLMIKTRPEKQAKLLTTLQAAHPYDVPEIIVTPITEGAPGYMQWLKEAVQ</sequence>
<dbReference type="InterPro" id="IPR011322">
    <property type="entry name" value="N-reg_PII-like_a/b"/>
</dbReference>
<dbReference type="GO" id="GO:0005507">
    <property type="term" value="F:copper ion binding"/>
    <property type="evidence" value="ECO:0007669"/>
    <property type="project" value="TreeGrafter"/>
</dbReference>
<dbReference type="Pfam" id="PF03091">
    <property type="entry name" value="CutA1"/>
    <property type="match status" value="1"/>
</dbReference>
<evidence type="ECO:0000256" key="1">
    <source>
        <dbReference type="ARBA" id="ARBA00010169"/>
    </source>
</evidence>
<dbReference type="GO" id="GO:0010038">
    <property type="term" value="P:response to metal ion"/>
    <property type="evidence" value="ECO:0007669"/>
    <property type="project" value="InterPro"/>
</dbReference>
<evidence type="ECO:0000313" key="2">
    <source>
        <dbReference type="EMBL" id="CRH07839.1"/>
    </source>
</evidence>
<reference evidence="2" key="1">
    <citation type="submission" date="2015-04" db="EMBL/GenBank/DDBJ databases">
        <authorList>
            <person name="Syromyatnikov M.Y."/>
            <person name="Popov V.N."/>
        </authorList>
    </citation>
    <scope>NUCLEOTIDE SEQUENCE</scope>
    <source>
        <strain evidence="2">MO-1</strain>
    </source>
</reference>
<dbReference type="PANTHER" id="PTHR23419:SF8">
    <property type="entry name" value="FI09726P"/>
    <property type="match status" value="1"/>
</dbReference>
<comment type="similarity">
    <text evidence="1">Belongs to the CutA family.</text>
</comment>
<dbReference type="PANTHER" id="PTHR23419">
    <property type="entry name" value="DIVALENT CATION TOLERANCE CUTA-RELATED"/>
    <property type="match status" value="1"/>
</dbReference>